<sequence>MDRHTLEAQLGTIKVPIVHIPWVGEIGADVPQLGASMLEWADQKGLLVDVAYRERVKRSHYAWLAARCHPRQHPSFYLVTPNTLSNLTAMIDVDDFNCARPEPVYSELALLDICQSLRQLLSVEHFERFA</sequence>
<dbReference type="SUPFAM" id="SSF48576">
    <property type="entry name" value="Terpenoid synthases"/>
    <property type="match status" value="1"/>
</dbReference>
<keyword evidence="2" id="KW-1185">Reference proteome</keyword>
<evidence type="ECO:0000313" key="2">
    <source>
        <dbReference type="Proteomes" id="UP000184304"/>
    </source>
</evidence>
<organism evidence="1 2">
    <name type="scientific">Aspergillus tubingensis (strain CBS 134.48)</name>
    <dbReference type="NCBI Taxonomy" id="767770"/>
    <lineage>
        <taxon>Eukaryota</taxon>
        <taxon>Fungi</taxon>
        <taxon>Dikarya</taxon>
        <taxon>Ascomycota</taxon>
        <taxon>Pezizomycotina</taxon>
        <taxon>Eurotiomycetes</taxon>
        <taxon>Eurotiomycetidae</taxon>
        <taxon>Eurotiales</taxon>
        <taxon>Aspergillaceae</taxon>
        <taxon>Aspergillus</taxon>
        <taxon>Aspergillus subgen. Circumdati</taxon>
    </lineage>
</organism>
<dbReference type="Gene3D" id="1.10.600.10">
    <property type="entry name" value="Farnesyl Diphosphate Synthase"/>
    <property type="match status" value="1"/>
</dbReference>
<accession>A0A1L9NP09</accession>
<proteinExistence type="predicted"/>
<evidence type="ECO:0000313" key="1">
    <source>
        <dbReference type="EMBL" id="OJI90932.1"/>
    </source>
</evidence>
<protein>
    <submittedName>
        <fullName evidence="1">Uncharacterized protein</fullName>
    </submittedName>
</protein>
<dbReference type="Proteomes" id="UP000184304">
    <property type="component" value="Unassembled WGS sequence"/>
</dbReference>
<gene>
    <name evidence="1" type="ORF">ASPTUDRAFT_186719</name>
</gene>
<name>A0A1L9NP09_ASPTC</name>
<dbReference type="VEuPathDB" id="FungiDB:ASPTUDRAFT_186719"/>
<dbReference type="OrthoDB" id="2861623at2759"/>
<dbReference type="InterPro" id="IPR008949">
    <property type="entry name" value="Isoprenoid_synthase_dom_sf"/>
</dbReference>
<reference evidence="2" key="1">
    <citation type="journal article" date="2017" name="Genome Biol.">
        <title>Comparative genomics reveals high biological diversity and specific adaptations in the industrially and medically important fungal genus Aspergillus.</title>
        <authorList>
            <person name="de Vries R.P."/>
            <person name="Riley R."/>
            <person name="Wiebenga A."/>
            <person name="Aguilar-Osorio G."/>
            <person name="Amillis S."/>
            <person name="Uchima C.A."/>
            <person name="Anderluh G."/>
            <person name="Asadollahi M."/>
            <person name="Askin M."/>
            <person name="Barry K."/>
            <person name="Battaglia E."/>
            <person name="Bayram O."/>
            <person name="Benocci T."/>
            <person name="Braus-Stromeyer S.A."/>
            <person name="Caldana C."/>
            <person name="Canovas D."/>
            <person name="Cerqueira G.C."/>
            <person name="Chen F."/>
            <person name="Chen W."/>
            <person name="Choi C."/>
            <person name="Clum A."/>
            <person name="Dos Santos R.A."/>
            <person name="Damasio A.R."/>
            <person name="Diallinas G."/>
            <person name="Emri T."/>
            <person name="Fekete E."/>
            <person name="Flipphi M."/>
            <person name="Freyberg S."/>
            <person name="Gallo A."/>
            <person name="Gournas C."/>
            <person name="Habgood R."/>
            <person name="Hainaut M."/>
            <person name="Harispe M.L."/>
            <person name="Henrissat B."/>
            <person name="Hilden K.S."/>
            <person name="Hope R."/>
            <person name="Hossain A."/>
            <person name="Karabika E."/>
            <person name="Karaffa L."/>
            <person name="Karanyi Z."/>
            <person name="Krasevec N."/>
            <person name="Kuo A."/>
            <person name="Kusch H."/>
            <person name="LaButti K."/>
            <person name="Lagendijk E.L."/>
            <person name="Lapidus A."/>
            <person name="Levasseur A."/>
            <person name="Lindquist E."/>
            <person name="Lipzen A."/>
            <person name="Logrieco A.F."/>
            <person name="MacCabe A."/>
            <person name="Maekelae M.R."/>
            <person name="Malavazi I."/>
            <person name="Melin P."/>
            <person name="Meyer V."/>
            <person name="Mielnichuk N."/>
            <person name="Miskei M."/>
            <person name="Molnar A.P."/>
            <person name="Mule G."/>
            <person name="Ngan C.Y."/>
            <person name="Orejas M."/>
            <person name="Orosz E."/>
            <person name="Ouedraogo J.P."/>
            <person name="Overkamp K.M."/>
            <person name="Park H.-S."/>
            <person name="Perrone G."/>
            <person name="Piumi F."/>
            <person name="Punt P.J."/>
            <person name="Ram A.F."/>
            <person name="Ramon A."/>
            <person name="Rauscher S."/>
            <person name="Record E."/>
            <person name="Riano-Pachon D.M."/>
            <person name="Robert V."/>
            <person name="Roehrig J."/>
            <person name="Ruller R."/>
            <person name="Salamov A."/>
            <person name="Salih N.S."/>
            <person name="Samson R.A."/>
            <person name="Sandor E."/>
            <person name="Sanguinetti M."/>
            <person name="Schuetze T."/>
            <person name="Sepcic K."/>
            <person name="Shelest E."/>
            <person name="Sherlock G."/>
            <person name="Sophianopoulou V."/>
            <person name="Squina F.M."/>
            <person name="Sun H."/>
            <person name="Susca A."/>
            <person name="Todd R.B."/>
            <person name="Tsang A."/>
            <person name="Unkles S.E."/>
            <person name="van de Wiele N."/>
            <person name="van Rossen-Uffink D."/>
            <person name="Oliveira J.V."/>
            <person name="Vesth T.C."/>
            <person name="Visser J."/>
            <person name="Yu J.-H."/>
            <person name="Zhou M."/>
            <person name="Andersen M.R."/>
            <person name="Archer D.B."/>
            <person name="Baker S.E."/>
            <person name="Benoit I."/>
            <person name="Brakhage A.A."/>
            <person name="Braus G.H."/>
            <person name="Fischer R."/>
            <person name="Frisvad J.C."/>
            <person name="Goldman G.H."/>
            <person name="Houbraken J."/>
            <person name="Oakley B."/>
            <person name="Pocsi I."/>
            <person name="Scazzocchio C."/>
            <person name="Seiboth B."/>
            <person name="vanKuyk P.A."/>
            <person name="Wortman J."/>
            <person name="Dyer P.S."/>
            <person name="Grigoriev I.V."/>
        </authorList>
    </citation>
    <scope>NUCLEOTIDE SEQUENCE [LARGE SCALE GENOMIC DNA]</scope>
    <source>
        <strain evidence="2">CBS 134.48</strain>
    </source>
</reference>
<dbReference type="EMBL" id="KV878176">
    <property type="protein sequence ID" value="OJI90932.1"/>
    <property type="molecule type" value="Genomic_DNA"/>
</dbReference>
<dbReference type="AlphaFoldDB" id="A0A1L9NP09"/>